<dbReference type="PANTHER" id="PTHR24180">
    <property type="entry name" value="CYCLIN-DEPENDENT KINASE INHIBITOR 2C-RELATED"/>
    <property type="match status" value="1"/>
</dbReference>
<dbReference type="PROSITE" id="PS50088">
    <property type="entry name" value="ANK_REPEAT"/>
    <property type="match status" value="1"/>
</dbReference>
<dbReference type="Pfam" id="PF12796">
    <property type="entry name" value="Ank_2"/>
    <property type="match status" value="1"/>
</dbReference>
<protein>
    <recommendedName>
        <fullName evidence="5">Azaphilone pigments biosynthesis cluster protein L N-terminal domain-containing protein</fullName>
    </recommendedName>
</protein>
<dbReference type="EMBL" id="CAJPDS010000011">
    <property type="protein sequence ID" value="CAF9912060.1"/>
    <property type="molecule type" value="Genomic_DNA"/>
</dbReference>
<proteinExistence type="predicted"/>
<dbReference type="Proteomes" id="UP000664521">
    <property type="component" value="Unassembled WGS sequence"/>
</dbReference>
<sequence>MAEVLGVIGGVASLVALAQETFQACNKLAKFVKLYKNASSDISGLCDELSDLSQTISLVQVALQTSRDLSVPDEDAAIGIERTLAGLQKDLDAIEKTITASQHQPTSRKNAKARLKWAFKRTDIISAMTTIGRKKQTLLTKLSLMHMNQLKAGVAFTNVYGSKLDQVTSCLESLTIRVDKSSRESCKEVQRCLEPSFASLEDLVRKNVQQGISASPRNDGLTTIYVERLADQISKTLIQKNPEHFKSPVSSANDSAVEAEGIKVYEQAVTQQYSRANASRIAISRHTVSQKFGCIFGKLEYRYYTSRVPLLTSEEDLSMETNMTELTFTLVPWLQIWLGRGSIVSQMTNWYQGFTFSISLPRVVDDSDPAQRLIWGAVQAGDIVTLQESFRKRLAYPTDVNVQGQSLLSFAASWSQIDICRLLLQHGAGVGINASASDLGWSPIFYALKGSRNYPKHDLLRLFLNYGADPTLVDGFGWDAVTASLLETSNRVQPCDAEQDSIFKFFIKSDMPCDMHQRNVHGHSLLMVIYDKPLSVYQDLLELGADAKAIDYAGNTVLHHYFLGFRYIFDCNEKVSKCPDILKALILAGADHRHVNSHGRLAPEMIFESRHRMSYPLSIQFPLARCVWHEALRRSGLDTAGDVFIESYSTPYVYYDRRPYCCLFNWPSFSTKQDRIHLEIDAFEDHIIAVFECWITSQKMMAPFLPKPWLAWHAHRVGKVRDSLSKFKSRKTYLDRAGRTDVRLFWEQPRPQSKVEPQEWSKQQNSRQECVGDTFDGTTAKKDVPEVCECCQKGIKERLARWDLWDDWEDWETDDFWDYWDYWGMPSKETVRFNTQREGHMDMNTQHEQETDSDSKSEEDYFSAEEA</sequence>
<feature type="domain" description="Azaphilone pigments biosynthesis cluster protein L N-terminal" evidence="5">
    <location>
        <begin position="9"/>
        <end position="190"/>
    </location>
</feature>
<evidence type="ECO:0000313" key="6">
    <source>
        <dbReference type="EMBL" id="CAF9912060.1"/>
    </source>
</evidence>
<evidence type="ECO:0000256" key="3">
    <source>
        <dbReference type="PROSITE-ProRule" id="PRU00023"/>
    </source>
</evidence>
<dbReference type="InterPro" id="IPR051637">
    <property type="entry name" value="Ank_repeat_dom-contain_49"/>
</dbReference>
<dbReference type="InterPro" id="IPR036770">
    <property type="entry name" value="Ankyrin_rpt-contain_sf"/>
</dbReference>
<name>A0A8H3EUU8_9LECA</name>
<accession>A0A8H3EUU8</accession>
<feature type="compositionally biased region" description="Basic and acidic residues" evidence="4">
    <location>
        <begin position="837"/>
        <end position="859"/>
    </location>
</feature>
<evidence type="ECO:0000259" key="5">
    <source>
        <dbReference type="Pfam" id="PF17111"/>
    </source>
</evidence>
<evidence type="ECO:0000256" key="4">
    <source>
        <dbReference type="SAM" id="MobiDB-lite"/>
    </source>
</evidence>
<keyword evidence="7" id="KW-1185">Reference proteome</keyword>
<dbReference type="Pfam" id="PF17111">
    <property type="entry name" value="PigL_N"/>
    <property type="match status" value="1"/>
</dbReference>
<dbReference type="Gene3D" id="1.25.40.20">
    <property type="entry name" value="Ankyrin repeat-containing domain"/>
    <property type="match status" value="1"/>
</dbReference>
<organism evidence="6 7">
    <name type="scientific">Heterodermia speciosa</name>
    <dbReference type="NCBI Taxonomy" id="116794"/>
    <lineage>
        <taxon>Eukaryota</taxon>
        <taxon>Fungi</taxon>
        <taxon>Dikarya</taxon>
        <taxon>Ascomycota</taxon>
        <taxon>Pezizomycotina</taxon>
        <taxon>Lecanoromycetes</taxon>
        <taxon>OSLEUM clade</taxon>
        <taxon>Lecanoromycetidae</taxon>
        <taxon>Caliciales</taxon>
        <taxon>Physciaceae</taxon>
        <taxon>Heterodermia</taxon>
    </lineage>
</organism>
<feature type="region of interest" description="Disordered" evidence="4">
    <location>
        <begin position="837"/>
        <end position="867"/>
    </location>
</feature>
<dbReference type="SMART" id="SM00248">
    <property type="entry name" value="ANK"/>
    <property type="match status" value="3"/>
</dbReference>
<comment type="caution">
    <text evidence="6">The sequence shown here is derived from an EMBL/GenBank/DDBJ whole genome shotgun (WGS) entry which is preliminary data.</text>
</comment>
<dbReference type="InterPro" id="IPR002110">
    <property type="entry name" value="Ankyrin_rpt"/>
</dbReference>
<feature type="repeat" description="ANK" evidence="3">
    <location>
        <begin position="403"/>
        <end position="435"/>
    </location>
</feature>
<gene>
    <name evidence="6" type="ORF">HETSPECPRED_000815</name>
</gene>
<keyword evidence="2 3" id="KW-0040">ANK repeat</keyword>
<dbReference type="PANTHER" id="PTHR24180:SF45">
    <property type="entry name" value="POLY [ADP-RIBOSE] POLYMERASE TANKYRASE"/>
    <property type="match status" value="1"/>
</dbReference>
<dbReference type="AlphaFoldDB" id="A0A8H3EUU8"/>
<reference evidence="6" key="1">
    <citation type="submission" date="2021-03" db="EMBL/GenBank/DDBJ databases">
        <authorList>
            <person name="Tagirdzhanova G."/>
        </authorList>
    </citation>
    <scope>NUCLEOTIDE SEQUENCE</scope>
</reference>
<dbReference type="InterPro" id="IPR031348">
    <property type="entry name" value="PigL_N"/>
</dbReference>
<evidence type="ECO:0000256" key="2">
    <source>
        <dbReference type="ARBA" id="ARBA00023043"/>
    </source>
</evidence>
<evidence type="ECO:0000256" key="1">
    <source>
        <dbReference type="ARBA" id="ARBA00022737"/>
    </source>
</evidence>
<dbReference type="OrthoDB" id="194358at2759"/>
<keyword evidence="1" id="KW-0677">Repeat</keyword>
<evidence type="ECO:0000313" key="7">
    <source>
        <dbReference type="Proteomes" id="UP000664521"/>
    </source>
</evidence>
<dbReference type="SUPFAM" id="SSF48403">
    <property type="entry name" value="Ankyrin repeat"/>
    <property type="match status" value="1"/>
</dbReference>